<feature type="transmembrane region" description="Helical" evidence="1">
    <location>
        <begin position="20"/>
        <end position="41"/>
    </location>
</feature>
<name>A0A6J7WS10_9CAUD</name>
<dbReference type="EMBL" id="LR798292">
    <property type="protein sequence ID" value="CAB5220799.1"/>
    <property type="molecule type" value="Genomic_DNA"/>
</dbReference>
<keyword evidence="1" id="KW-1133">Transmembrane helix</keyword>
<gene>
    <name evidence="2" type="ORF">UFOVP244_38</name>
</gene>
<reference evidence="2" key="1">
    <citation type="submission" date="2020-05" db="EMBL/GenBank/DDBJ databases">
        <authorList>
            <person name="Chiriac C."/>
            <person name="Salcher M."/>
            <person name="Ghai R."/>
            <person name="Kavagutti S V."/>
        </authorList>
    </citation>
    <scope>NUCLEOTIDE SEQUENCE</scope>
</reference>
<accession>A0A6J7WS10</accession>
<keyword evidence="1" id="KW-0812">Transmembrane</keyword>
<evidence type="ECO:0000256" key="1">
    <source>
        <dbReference type="SAM" id="Phobius"/>
    </source>
</evidence>
<sequence length="48" mass="5372">MRIAVNLILFAFNLALYRSYHSPISLIACAVSAFTVITLVFKQINDRG</sequence>
<evidence type="ECO:0000313" key="2">
    <source>
        <dbReference type="EMBL" id="CAB5220799.1"/>
    </source>
</evidence>
<keyword evidence="1" id="KW-0472">Membrane</keyword>
<organism evidence="2">
    <name type="scientific">uncultured Caudovirales phage</name>
    <dbReference type="NCBI Taxonomy" id="2100421"/>
    <lineage>
        <taxon>Viruses</taxon>
        <taxon>Duplodnaviria</taxon>
        <taxon>Heunggongvirae</taxon>
        <taxon>Uroviricota</taxon>
        <taxon>Caudoviricetes</taxon>
        <taxon>Peduoviridae</taxon>
        <taxon>Maltschvirus</taxon>
        <taxon>Maltschvirus maltsch</taxon>
    </lineage>
</organism>
<proteinExistence type="predicted"/>
<protein>
    <submittedName>
        <fullName evidence="2">Uncharacterized protein</fullName>
    </submittedName>
</protein>
<dbReference type="PROSITE" id="PS51257">
    <property type="entry name" value="PROKAR_LIPOPROTEIN"/>
    <property type="match status" value="1"/>
</dbReference>